<evidence type="ECO:0000313" key="2">
    <source>
        <dbReference type="EMBL" id="KWX14363.1"/>
    </source>
</evidence>
<dbReference type="VEuPathDB" id="GiardiaDB:QR46_1648"/>
<reference evidence="2 3" key="1">
    <citation type="journal article" date="2015" name="Mol. Biochem. Parasitol.">
        <title>Identification of polymorphic genes for use in assemblage B genotyping assays through comparative genomics of multiple assemblage B Giardia duodenalis isolates.</title>
        <authorList>
            <person name="Wielinga C."/>
            <person name="Thompson R.C."/>
            <person name="Monis P."/>
            <person name="Ryan U."/>
        </authorList>
    </citation>
    <scope>NUCLEOTIDE SEQUENCE [LARGE SCALE GENOMIC DNA]</scope>
    <source>
        <strain evidence="2 3">BAH15c1</strain>
    </source>
</reference>
<feature type="compositionally biased region" description="Polar residues" evidence="1">
    <location>
        <begin position="197"/>
        <end position="209"/>
    </location>
</feature>
<protein>
    <submittedName>
        <fullName evidence="2">Uncharacterized protein</fullName>
    </submittedName>
</protein>
<feature type="region of interest" description="Disordered" evidence="1">
    <location>
        <begin position="186"/>
        <end position="243"/>
    </location>
</feature>
<dbReference type="Gene3D" id="1.20.5.190">
    <property type="match status" value="1"/>
</dbReference>
<comment type="caution">
    <text evidence="2">The sequence shown here is derived from an EMBL/GenBank/DDBJ whole genome shotgun (WGS) entry which is preliminary data.</text>
</comment>
<evidence type="ECO:0000256" key="1">
    <source>
        <dbReference type="SAM" id="MobiDB-lite"/>
    </source>
</evidence>
<dbReference type="PROSITE" id="PS50096">
    <property type="entry name" value="IQ"/>
    <property type="match status" value="1"/>
</dbReference>
<feature type="region of interest" description="Disordered" evidence="1">
    <location>
        <begin position="548"/>
        <end position="567"/>
    </location>
</feature>
<accession>A0A132NWC4</accession>
<dbReference type="AlphaFoldDB" id="A0A132NWC4"/>
<gene>
    <name evidence="2" type="ORF">QR46_1648</name>
</gene>
<feature type="compositionally biased region" description="Basic and acidic residues" evidence="1">
    <location>
        <begin position="215"/>
        <end position="236"/>
    </location>
</feature>
<dbReference type="EMBL" id="JXTI01000035">
    <property type="protein sequence ID" value="KWX14363.1"/>
    <property type="molecule type" value="Genomic_DNA"/>
</dbReference>
<organism evidence="2 3">
    <name type="scientific">Giardia duodenalis assemblage B</name>
    <dbReference type="NCBI Taxonomy" id="1394984"/>
    <lineage>
        <taxon>Eukaryota</taxon>
        <taxon>Metamonada</taxon>
        <taxon>Diplomonadida</taxon>
        <taxon>Hexamitidae</taxon>
        <taxon>Giardiinae</taxon>
        <taxon>Giardia</taxon>
    </lineage>
</organism>
<name>A0A132NWC4_GIAIN</name>
<sequence>MGSKNCPNFQIVKRHSWADLHLSPSLFECGMLALAQDMERTMNALLLDVEFSDWPLLETLITGYEDAFLSSLENSFVTQLYPSIYGDDFPDILLQNVFPPPKPVVALAGESKFIYSALDSHITSSLHFRMNYIKRYAPPSVSSTEKPSTSVYEASGFKQVPQERVPNLPASREDAEKSYFQGFPTRSAATLRKPHAPSSSPIKPLSSNDRLALFNRRESERRSIASKDKLGSEAQRKLNNNVSMHTLRPLNGTGSAIKYIDTRPQGAKDSTCLSLSNLSAVGKVVEATDTELHVSPSNFQSSPQSDFSQQSLQALSSICNASNAGKSAELKAVLIIQSVYRMLTRRTWFVTIRLAALAFQAHYRGSLIRLAYTQRRAEVADRARNSFLKDQETFVIKLCALGMARRSSSLAYDAFIFSKHKYNEPIVSYFMPVCYDRVERILFDSARSQQTGSLEIRPQTFTVPIVLLSTPASIGGDSALLFNSYSTPSMGFSFCPVSLVHFLLDPTVLKLIVVAEHSVSLAYIESILAGITQDSMLLKRNQMLSNLLRRPSPDMPSRRSSPARTDKILSVTPGPQLSHTSPTPFAEACLESTRSGTISAPSDAAGASIPNSYQRLFFPTQLGNLVKTKLVVIHPTLLSNLEANAFGGAVKLSYTGSIASLLLSSPDTVEELRRTIDKVCLEALRTQGTSKNLEILPYFSSNIDFISDFELYALNRMFRLPTTMLLHSQRVNCRDLVLTSIHESPIFTVESISELHRYLRTEQAVTSDTEYIVAPFTPGAANVFSEAVLCGLAGMRSYCLTRESKHARRIMLYPVLPIADTEQPHARVVENICASLGIGDYYILSAKKADLRRSFVAARLIIYIELSERPVVTYLGSSVDISSPLAGTSLPTRSFGTISPAPDSIYFTLKSQSASVIAKLIDYGVHGIVALHYLYLEDIEGSTDEQHLSNISMGSASMRSTLSSTKSPSIRSPITQSVSVSPNPFQALSMNDYIKVYDSEATHFNSLLSPTTFGTMRTKPPYSSLNVQTRGEDSVSLPTADHLYRSQNGSVAILVNISFGFHSRCMPFPLSNGPRRSFVGQHQRVLSRNDVSLVKKQVTKTPMVVLSLPFLWLPRPPDYQQSVIHDCANERRDRFRFAHAHGTLFLTGTPVSSSFGVFGIYQDPLLAVQRMIRLVDIALARIHSAHPTSVSSVATKLNSLHCESEINGKAYARLRTAHMSTNLLDCGAALKAMLPYLQPVN</sequence>
<proteinExistence type="predicted"/>
<dbReference type="Proteomes" id="UP000070089">
    <property type="component" value="Unassembled WGS sequence"/>
</dbReference>
<evidence type="ECO:0000313" key="3">
    <source>
        <dbReference type="Proteomes" id="UP000070089"/>
    </source>
</evidence>
<dbReference type="OrthoDB" id="2148418at2759"/>